<evidence type="ECO:0000313" key="2">
    <source>
        <dbReference type="Proteomes" id="UP000244193"/>
    </source>
</evidence>
<gene>
    <name evidence="1" type="ORF">HYN48_04870</name>
</gene>
<dbReference type="EMBL" id="CP028811">
    <property type="protein sequence ID" value="AWA29473.1"/>
    <property type="molecule type" value="Genomic_DNA"/>
</dbReference>
<dbReference type="Proteomes" id="UP000244193">
    <property type="component" value="Chromosome"/>
</dbReference>
<reference evidence="1 2" key="1">
    <citation type="submission" date="2018-04" db="EMBL/GenBank/DDBJ databases">
        <title>Genome sequencing of Flavobacterium sp. HYN0048.</title>
        <authorList>
            <person name="Yi H."/>
            <person name="Baek C."/>
        </authorList>
    </citation>
    <scope>NUCLEOTIDE SEQUENCE [LARGE SCALE GENOMIC DNA]</scope>
    <source>
        <strain evidence="1 2">HYN0048</strain>
    </source>
</reference>
<keyword evidence="2" id="KW-1185">Reference proteome</keyword>
<evidence type="ECO:0000313" key="1">
    <source>
        <dbReference type="EMBL" id="AWA29473.1"/>
    </source>
</evidence>
<proteinExistence type="predicted"/>
<dbReference type="KEGG" id="fmg:HYN48_04870"/>
<accession>A0A2S0RCJ3</accession>
<dbReference type="AlphaFoldDB" id="A0A2S0RCJ3"/>
<organism evidence="1 2">
    <name type="scientific">Flavobacterium magnum</name>
    <dbReference type="NCBI Taxonomy" id="2162713"/>
    <lineage>
        <taxon>Bacteria</taxon>
        <taxon>Pseudomonadati</taxon>
        <taxon>Bacteroidota</taxon>
        <taxon>Flavobacteriia</taxon>
        <taxon>Flavobacteriales</taxon>
        <taxon>Flavobacteriaceae</taxon>
        <taxon>Flavobacterium</taxon>
    </lineage>
</organism>
<protein>
    <submittedName>
        <fullName evidence="1">Uncharacterized protein</fullName>
    </submittedName>
</protein>
<sequence length="79" mass="8871">MGNYCSTVRSKHNDGTQAAVGLNTRVQIDAIKQYSLCKADNPATTAYFFIKKLLILYFKKLSLHSEKTGVFYLLAPEPK</sequence>
<name>A0A2S0RCJ3_9FLAO</name>